<proteinExistence type="predicted"/>
<dbReference type="Proteomes" id="UP001642540">
    <property type="component" value="Unassembled WGS sequence"/>
</dbReference>
<evidence type="ECO:0000313" key="2">
    <source>
        <dbReference type="Proteomes" id="UP001642540"/>
    </source>
</evidence>
<protein>
    <submittedName>
        <fullName evidence="1">Uncharacterized protein</fullName>
    </submittedName>
</protein>
<name>A0ABP1R5L2_9HEXA</name>
<sequence>MTWFFRKSQSKSMSSSCAESFLNSLVPASCFTEAETPFEIGPVVSKRLLLDFVGTSCAAVRMKRLRY</sequence>
<comment type="caution">
    <text evidence="1">The sequence shown here is derived from an EMBL/GenBank/DDBJ whole genome shotgun (WGS) entry which is preliminary data.</text>
</comment>
<gene>
    <name evidence="1" type="ORF">ODALV1_LOCUS19077</name>
</gene>
<keyword evidence="2" id="KW-1185">Reference proteome</keyword>
<evidence type="ECO:0000313" key="1">
    <source>
        <dbReference type="EMBL" id="CAL8120755.1"/>
    </source>
</evidence>
<accession>A0ABP1R5L2</accession>
<reference evidence="1 2" key="1">
    <citation type="submission" date="2024-08" db="EMBL/GenBank/DDBJ databases">
        <authorList>
            <person name="Cucini C."/>
            <person name="Frati F."/>
        </authorList>
    </citation>
    <scope>NUCLEOTIDE SEQUENCE [LARGE SCALE GENOMIC DNA]</scope>
</reference>
<dbReference type="EMBL" id="CAXLJM020000064">
    <property type="protein sequence ID" value="CAL8120755.1"/>
    <property type="molecule type" value="Genomic_DNA"/>
</dbReference>
<organism evidence="1 2">
    <name type="scientific">Orchesella dallaii</name>
    <dbReference type="NCBI Taxonomy" id="48710"/>
    <lineage>
        <taxon>Eukaryota</taxon>
        <taxon>Metazoa</taxon>
        <taxon>Ecdysozoa</taxon>
        <taxon>Arthropoda</taxon>
        <taxon>Hexapoda</taxon>
        <taxon>Collembola</taxon>
        <taxon>Entomobryomorpha</taxon>
        <taxon>Entomobryoidea</taxon>
        <taxon>Orchesellidae</taxon>
        <taxon>Orchesellinae</taxon>
        <taxon>Orchesella</taxon>
    </lineage>
</organism>